<keyword evidence="2" id="KW-1185">Reference proteome</keyword>
<evidence type="ECO:0000313" key="1">
    <source>
        <dbReference type="EMBL" id="KFA64636.1"/>
    </source>
</evidence>
<sequence length="161" mass="16868">MWPFGALFSVPPACPSAALILARSRDLSPGSLGLSLVLKRKGKAWPRGITLDPICRRTGVRGDMLCATRGPGPATDFRGPALGASPIYPLGASSASQSCIGNSRAGTSAVDPSYESLLPIGDKKIETRAKWDLRHVLCQTGNQGPIRITQRSSASGLGRTV</sequence>
<dbReference type="InParanoid" id="A0A084QL01"/>
<dbReference type="EMBL" id="KL660665">
    <property type="protein sequence ID" value="KFA64636.1"/>
    <property type="molecule type" value="Genomic_DNA"/>
</dbReference>
<name>A0A084QL01_STAC4</name>
<organism evidence="1 2">
    <name type="scientific">Stachybotrys chlorohalonatus (strain IBT 40285)</name>
    <dbReference type="NCBI Taxonomy" id="1283841"/>
    <lineage>
        <taxon>Eukaryota</taxon>
        <taxon>Fungi</taxon>
        <taxon>Dikarya</taxon>
        <taxon>Ascomycota</taxon>
        <taxon>Pezizomycotina</taxon>
        <taxon>Sordariomycetes</taxon>
        <taxon>Hypocreomycetidae</taxon>
        <taxon>Hypocreales</taxon>
        <taxon>Stachybotryaceae</taxon>
        <taxon>Stachybotrys</taxon>
    </lineage>
</organism>
<gene>
    <name evidence="1" type="ORF">S40285_10154</name>
</gene>
<accession>A0A084QL01</accession>
<reference evidence="1 2" key="1">
    <citation type="journal article" date="2014" name="BMC Genomics">
        <title>Comparative genome sequencing reveals chemotype-specific gene clusters in the toxigenic black mold Stachybotrys.</title>
        <authorList>
            <person name="Semeiks J."/>
            <person name="Borek D."/>
            <person name="Otwinowski Z."/>
            <person name="Grishin N.V."/>
        </authorList>
    </citation>
    <scope>NUCLEOTIDE SEQUENCE [LARGE SCALE GENOMIC DNA]</scope>
    <source>
        <strain evidence="1 2">IBT 40285</strain>
    </source>
</reference>
<dbReference type="HOGENOM" id="CLU_1644830_0_0_1"/>
<evidence type="ECO:0000313" key="2">
    <source>
        <dbReference type="Proteomes" id="UP000028524"/>
    </source>
</evidence>
<dbReference type="Proteomes" id="UP000028524">
    <property type="component" value="Unassembled WGS sequence"/>
</dbReference>
<protein>
    <submittedName>
        <fullName evidence="1">Uncharacterized protein</fullName>
    </submittedName>
</protein>
<dbReference type="AlphaFoldDB" id="A0A084QL01"/>
<proteinExistence type="predicted"/>